<feature type="transmembrane region" description="Helical" evidence="1">
    <location>
        <begin position="18"/>
        <end position="38"/>
    </location>
</feature>
<dbReference type="AlphaFoldDB" id="A0A396SE40"/>
<evidence type="ECO:0000256" key="1">
    <source>
        <dbReference type="SAM" id="Phobius"/>
    </source>
</evidence>
<keyword evidence="3" id="KW-1185">Reference proteome</keyword>
<keyword evidence="1" id="KW-0812">Transmembrane</keyword>
<sequence>MLTIVISFLLSFIPMESYGLFLLIQTILTYGSVGLFAAKWNPETPYTAAYLGAIMIAFISFLLSHFVFNILVFADPEGIARSLSYAVIVSLLFACGTDLFRKKREGALQ</sequence>
<keyword evidence="1" id="KW-0472">Membrane</keyword>
<dbReference type="Proteomes" id="UP000265692">
    <property type="component" value="Unassembled WGS sequence"/>
</dbReference>
<organism evidence="2 3">
    <name type="scientific">Ureibacillus yapensis</name>
    <dbReference type="NCBI Taxonomy" id="2304605"/>
    <lineage>
        <taxon>Bacteria</taxon>
        <taxon>Bacillati</taxon>
        <taxon>Bacillota</taxon>
        <taxon>Bacilli</taxon>
        <taxon>Bacillales</taxon>
        <taxon>Caryophanaceae</taxon>
        <taxon>Ureibacillus</taxon>
    </lineage>
</organism>
<comment type="caution">
    <text evidence="2">The sequence shown here is derived from an EMBL/GenBank/DDBJ whole genome shotgun (WGS) entry which is preliminary data.</text>
</comment>
<gene>
    <name evidence="2" type="ORF">D1B33_03420</name>
</gene>
<proteinExistence type="predicted"/>
<evidence type="ECO:0000313" key="3">
    <source>
        <dbReference type="Proteomes" id="UP000265692"/>
    </source>
</evidence>
<protein>
    <submittedName>
        <fullName evidence="2">Uncharacterized protein</fullName>
    </submittedName>
</protein>
<feature type="transmembrane region" description="Helical" evidence="1">
    <location>
        <begin position="50"/>
        <end position="73"/>
    </location>
</feature>
<dbReference type="EMBL" id="QWEI01000001">
    <property type="protein sequence ID" value="RHW39910.1"/>
    <property type="molecule type" value="Genomic_DNA"/>
</dbReference>
<reference evidence="2 3" key="1">
    <citation type="submission" date="2018-08" db="EMBL/GenBank/DDBJ databases">
        <title>Lysinibacillus sp. YLB-03 draft genome sequence.</title>
        <authorList>
            <person name="Yu L."/>
        </authorList>
    </citation>
    <scope>NUCLEOTIDE SEQUENCE [LARGE SCALE GENOMIC DNA]</scope>
    <source>
        <strain evidence="2 3">YLB-03</strain>
    </source>
</reference>
<name>A0A396SE40_9BACL</name>
<keyword evidence="1" id="KW-1133">Transmembrane helix</keyword>
<evidence type="ECO:0000313" key="2">
    <source>
        <dbReference type="EMBL" id="RHW39910.1"/>
    </source>
</evidence>
<feature type="transmembrane region" description="Helical" evidence="1">
    <location>
        <begin position="79"/>
        <end position="100"/>
    </location>
</feature>
<accession>A0A396SE40</accession>